<dbReference type="PROSITE" id="PS50972">
    <property type="entry name" value="PTERIN_BINDING"/>
    <property type="match status" value="1"/>
</dbReference>
<keyword evidence="10" id="KW-0479">Metal-binding</keyword>
<dbReference type="NCBIfam" id="TIGR01498">
    <property type="entry name" value="folK"/>
    <property type="match status" value="1"/>
</dbReference>
<evidence type="ECO:0000256" key="16">
    <source>
        <dbReference type="ARBA" id="ARBA00023239"/>
    </source>
</evidence>
<dbReference type="EMBL" id="BRXZ01007965">
    <property type="protein sequence ID" value="GMI37142.1"/>
    <property type="molecule type" value="Genomic_DNA"/>
</dbReference>
<comment type="similarity">
    <text evidence="7">Belongs to the pterin-4-alpha-carbinolamine dehydratase family.</text>
</comment>
<dbReference type="GO" id="GO:0003848">
    <property type="term" value="F:2-amino-4-hydroxy-6-hydroxymethyldihydropteridine diphosphokinase activity"/>
    <property type="evidence" value="ECO:0007669"/>
    <property type="project" value="UniProtKB-EC"/>
</dbReference>
<comment type="catalytic activity">
    <reaction evidence="2">
        <text>6-hydroxymethyl-7,8-dihydropterin + ATP = (7,8-dihydropterin-6-yl)methyl diphosphate + AMP + H(+)</text>
        <dbReference type="Rhea" id="RHEA:11412"/>
        <dbReference type="ChEBI" id="CHEBI:15378"/>
        <dbReference type="ChEBI" id="CHEBI:30616"/>
        <dbReference type="ChEBI" id="CHEBI:44841"/>
        <dbReference type="ChEBI" id="CHEBI:72950"/>
        <dbReference type="ChEBI" id="CHEBI:456215"/>
        <dbReference type="EC" id="2.7.6.3"/>
    </reaction>
</comment>
<comment type="pathway">
    <text evidence="5">Cofactor biosynthesis; tetrahydrofolate biosynthesis; 7,8-dihydrofolate from 2-amino-4-hydroxy-6-hydroxymethyl-7,8-dihydropteridine diphosphate and 4-aminobenzoate: step 1/2.</text>
</comment>
<keyword evidence="11" id="KW-0547">Nucleotide-binding</keyword>
<dbReference type="InterPro" id="IPR000550">
    <property type="entry name" value="Hppk"/>
</dbReference>
<sequence length="518" mass="56697">MYVTDQPSFLNAAVELETQLKPMQLLEELKKIEDQVGREDSFRNGPRLIDLDILLYDDREVDESPPSGLSLQIPHPRLHEREFVLRPLSDLLPSFASPLLSSLNTSDAVRVLPLPGNRTLRMDETIVMGILNVTPDSFSDGGEYDGGVEEAVKQARKMVEEGAKIIDEVRRTVSVISALRSSLPSSVAISIDTRRSHTARLAVSAGADIVNDVSAGRFDPSMMASVGALGVPYVMMHSRGTPEDMGGMAAYGDVVEEVCKELGETSREAREEHGIYRWRQILDVGIGFAKNHDHNVALLRAGGSLLSPKLNSVPIMWGASRKGFIGNILGPGTEPKERDYGTVGAHLAGVGMEGPEGQILRVHNVKGASDASRVFDEVRFPLPSPLPPPPTKKKIDPMSRKPTTICDPYEQGGRPLSPSDAASLAATLHPSWSLNGDSTSLTREFEVKDWSDGVRLMNTLANVARNNDHYPALGVERRLGKKEWTTVVKCELSTRVLGGLSYRDFELGLYVDTEVERE</sequence>
<dbReference type="Proteomes" id="UP001165082">
    <property type="component" value="Unassembled WGS sequence"/>
</dbReference>
<name>A0A9W7G5Z0_9STRA</name>
<dbReference type="PROSITE" id="PS00792">
    <property type="entry name" value="DHPS_1"/>
    <property type="match status" value="1"/>
</dbReference>
<dbReference type="AlphaFoldDB" id="A0A9W7G5Z0"/>
<dbReference type="GO" id="GO:0016301">
    <property type="term" value="F:kinase activity"/>
    <property type="evidence" value="ECO:0007669"/>
    <property type="project" value="UniProtKB-KW"/>
</dbReference>
<dbReference type="PROSITE" id="PS00794">
    <property type="entry name" value="HPPK"/>
    <property type="match status" value="1"/>
</dbReference>
<keyword evidence="12" id="KW-0418">Kinase</keyword>
<evidence type="ECO:0000313" key="21">
    <source>
        <dbReference type="Proteomes" id="UP001165082"/>
    </source>
</evidence>
<evidence type="ECO:0000256" key="6">
    <source>
        <dbReference type="ARBA" id="ARBA00005051"/>
    </source>
</evidence>
<dbReference type="InterPro" id="IPR001533">
    <property type="entry name" value="Pterin_deHydtase"/>
</dbReference>
<dbReference type="GO" id="GO:0004156">
    <property type="term" value="F:dihydropteroate synthase activity"/>
    <property type="evidence" value="ECO:0007669"/>
    <property type="project" value="UniProtKB-EC"/>
</dbReference>
<dbReference type="GO" id="GO:0046872">
    <property type="term" value="F:metal ion binding"/>
    <property type="evidence" value="ECO:0007669"/>
    <property type="project" value="UniProtKB-KW"/>
</dbReference>
<accession>A0A9W7G5Z0</accession>
<dbReference type="Pfam" id="PF01288">
    <property type="entry name" value="HPPK"/>
    <property type="match status" value="1"/>
</dbReference>
<comment type="catalytic activity">
    <reaction evidence="1">
        <text>(7,8-dihydropterin-6-yl)methyl diphosphate + 4-aminobenzoate = 7,8-dihydropteroate + diphosphate</text>
        <dbReference type="Rhea" id="RHEA:19949"/>
        <dbReference type="ChEBI" id="CHEBI:17836"/>
        <dbReference type="ChEBI" id="CHEBI:17839"/>
        <dbReference type="ChEBI" id="CHEBI:33019"/>
        <dbReference type="ChEBI" id="CHEBI:72950"/>
        <dbReference type="EC" id="2.5.1.15"/>
    </reaction>
</comment>
<dbReference type="GO" id="GO:0046654">
    <property type="term" value="P:tetrahydrofolate biosynthetic process"/>
    <property type="evidence" value="ECO:0007669"/>
    <property type="project" value="TreeGrafter"/>
</dbReference>
<dbReference type="PANTHER" id="PTHR20941">
    <property type="entry name" value="FOLATE SYNTHESIS PROTEINS"/>
    <property type="match status" value="1"/>
</dbReference>
<evidence type="ECO:0000256" key="2">
    <source>
        <dbReference type="ARBA" id="ARBA00000198"/>
    </source>
</evidence>
<evidence type="ECO:0000256" key="14">
    <source>
        <dbReference type="ARBA" id="ARBA00022842"/>
    </source>
</evidence>
<gene>
    <name evidence="20" type="ORF">TrRE_jg12435</name>
</gene>
<dbReference type="Pfam" id="PF00809">
    <property type="entry name" value="Pterin_bind"/>
    <property type="match status" value="2"/>
</dbReference>
<evidence type="ECO:0000256" key="8">
    <source>
        <dbReference type="ARBA" id="ARBA00009951"/>
    </source>
</evidence>
<comment type="catalytic activity">
    <reaction evidence="3">
        <text>(4aS,6R)-4a-hydroxy-L-erythro-5,6,7,8-tetrahydrobiopterin = (6R)-L-erythro-6,7-dihydrobiopterin + H2O</text>
        <dbReference type="Rhea" id="RHEA:11920"/>
        <dbReference type="ChEBI" id="CHEBI:15377"/>
        <dbReference type="ChEBI" id="CHEBI:15642"/>
        <dbReference type="ChEBI" id="CHEBI:43120"/>
        <dbReference type="EC" id="4.2.1.96"/>
    </reaction>
</comment>
<evidence type="ECO:0000256" key="18">
    <source>
        <dbReference type="SAM" id="MobiDB-lite"/>
    </source>
</evidence>
<feature type="region of interest" description="Disordered" evidence="18">
    <location>
        <begin position="381"/>
        <end position="401"/>
    </location>
</feature>
<dbReference type="Pfam" id="PF01329">
    <property type="entry name" value="Pterin_4a"/>
    <property type="match status" value="1"/>
</dbReference>
<dbReference type="Gene3D" id="3.30.1360.20">
    <property type="entry name" value="Transcriptional coactivator/pterin dehydratase"/>
    <property type="match status" value="1"/>
</dbReference>
<dbReference type="InterPro" id="IPR006390">
    <property type="entry name" value="DHP_synth_dom"/>
</dbReference>
<keyword evidence="15" id="KW-0289">Folate biosynthesis</keyword>
<evidence type="ECO:0000256" key="5">
    <source>
        <dbReference type="ARBA" id="ARBA00004763"/>
    </source>
</evidence>
<evidence type="ECO:0000313" key="20">
    <source>
        <dbReference type="EMBL" id="GMI37142.1"/>
    </source>
</evidence>
<evidence type="ECO:0000256" key="10">
    <source>
        <dbReference type="ARBA" id="ARBA00022723"/>
    </source>
</evidence>
<comment type="cofactor">
    <cofactor evidence="4">
        <name>Mg(2+)</name>
        <dbReference type="ChEBI" id="CHEBI:18420"/>
    </cofactor>
</comment>
<dbReference type="InterPro" id="IPR045031">
    <property type="entry name" value="DHP_synth-like"/>
</dbReference>
<dbReference type="CDD" id="cd00483">
    <property type="entry name" value="HPPK"/>
    <property type="match status" value="1"/>
</dbReference>
<keyword evidence="14" id="KW-0460">Magnesium</keyword>
<reference evidence="20" key="1">
    <citation type="submission" date="2022-07" db="EMBL/GenBank/DDBJ databases">
        <title>Genome analysis of Parmales, a sister group of diatoms, reveals the evolutionary specialization of diatoms from phago-mixotrophs to photoautotrophs.</title>
        <authorList>
            <person name="Ban H."/>
            <person name="Sato S."/>
            <person name="Yoshikawa S."/>
            <person name="Kazumasa Y."/>
            <person name="Nakamura Y."/>
            <person name="Ichinomiya M."/>
            <person name="Saitoh K."/>
            <person name="Sato N."/>
            <person name="Blanc-Mathieu R."/>
            <person name="Endo H."/>
            <person name="Kuwata A."/>
            <person name="Ogata H."/>
        </authorList>
    </citation>
    <scope>NUCLEOTIDE SEQUENCE</scope>
</reference>
<dbReference type="SUPFAM" id="SSF51717">
    <property type="entry name" value="Dihydropteroate synthetase-like"/>
    <property type="match status" value="1"/>
</dbReference>
<dbReference type="Gene3D" id="3.20.20.20">
    <property type="entry name" value="Dihydropteroate synthase-like"/>
    <property type="match status" value="1"/>
</dbReference>
<comment type="similarity">
    <text evidence="8">In the C-terminal section; belongs to the DHPS family.</text>
</comment>
<dbReference type="OrthoDB" id="615426at2759"/>
<keyword evidence="9" id="KW-0808">Transferase</keyword>
<evidence type="ECO:0000256" key="7">
    <source>
        <dbReference type="ARBA" id="ARBA00006472"/>
    </source>
</evidence>
<dbReference type="Gene3D" id="3.30.70.560">
    <property type="entry name" value="7,8-Dihydro-6-hydroxymethylpterin-pyrophosphokinase HPPK"/>
    <property type="match status" value="1"/>
</dbReference>
<dbReference type="CDD" id="cd00739">
    <property type="entry name" value="DHPS"/>
    <property type="match status" value="1"/>
</dbReference>
<evidence type="ECO:0000256" key="9">
    <source>
        <dbReference type="ARBA" id="ARBA00022679"/>
    </source>
</evidence>
<dbReference type="InterPro" id="IPR000489">
    <property type="entry name" value="Pterin-binding_dom"/>
</dbReference>
<keyword evidence="13" id="KW-0067">ATP-binding</keyword>
<proteinExistence type="inferred from homology"/>
<evidence type="ECO:0000256" key="15">
    <source>
        <dbReference type="ARBA" id="ARBA00022909"/>
    </source>
</evidence>
<dbReference type="InterPro" id="IPR036428">
    <property type="entry name" value="PCD_sf"/>
</dbReference>
<dbReference type="PANTHER" id="PTHR20941:SF1">
    <property type="entry name" value="FOLIC ACID SYNTHESIS PROTEIN FOL1"/>
    <property type="match status" value="1"/>
</dbReference>
<keyword evidence="17" id="KW-0511">Multifunctional enzyme</keyword>
<protein>
    <recommendedName>
        <fullName evidence="19">Pterin-binding domain-containing protein</fullName>
    </recommendedName>
</protein>
<dbReference type="NCBIfam" id="TIGR01496">
    <property type="entry name" value="DHPS"/>
    <property type="match status" value="1"/>
</dbReference>
<feature type="domain" description="Pterin-binding" evidence="19">
    <location>
        <begin position="125"/>
        <end position="373"/>
    </location>
</feature>
<evidence type="ECO:0000256" key="3">
    <source>
        <dbReference type="ARBA" id="ARBA00001554"/>
    </source>
</evidence>
<dbReference type="GO" id="GO:0006729">
    <property type="term" value="P:tetrahydrobiopterin biosynthetic process"/>
    <property type="evidence" value="ECO:0007669"/>
    <property type="project" value="InterPro"/>
</dbReference>
<dbReference type="SUPFAM" id="SSF55083">
    <property type="entry name" value="6-hydroxymethyl-7,8-dihydropterin pyrophosphokinase, HPPK"/>
    <property type="match status" value="1"/>
</dbReference>
<organism evidence="20 21">
    <name type="scientific">Triparma retinervis</name>
    <dbReference type="NCBI Taxonomy" id="2557542"/>
    <lineage>
        <taxon>Eukaryota</taxon>
        <taxon>Sar</taxon>
        <taxon>Stramenopiles</taxon>
        <taxon>Ochrophyta</taxon>
        <taxon>Bolidophyceae</taxon>
        <taxon>Parmales</taxon>
        <taxon>Triparmaceae</taxon>
        <taxon>Triparma</taxon>
    </lineage>
</organism>
<comment type="pathway">
    <text evidence="6">Cofactor biosynthesis; tetrahydrofolate biosynthesis; 2-amino-4-hydroxy-6-hydroxymethyl-7,8-dihydropteridine diphosphate from 7,8-dihydroneopterin triphosphate: step 4/4.</text>
</comment>
<dbReference type="GO" id="GO:0046656">
    <property type="term" value="P:folic acid biosynthetic process"/>
    <property type="evidence" value="ECO:0007669"/>
    <property type="project" value="UniProtKB-KW"/>
</dbReference>
<evidence type="ECO:0000256" key="13">
    <source>
        <dbReference type="ARBA" id="ARBA00022840"/>
    </source>
</evidence>
<evidence type="ECO:0000256" key="12">
    <source>
        <dbReference type="ARBA" id="ARBA00022777"/>
    </source>
</evidence>
<evidence type="ECO:0000256" key="11">
    <source>
        <dbReference type="ARBA" id="ARBA00022741"/>
    </source>
</evidence>
<evidence type="ECO:0000259" key="19">
    <source>
        <dbReference type="PROSITE" id="PS50972"/>
    </source>
</evidence>
<dbReference type="SUPFAM" id="SSF55248">
    <property type="entry name" value="PCD-like"/>
    <property type="match status" value="1"/>
</dbReference>
<keyword evidence="21" id="KW-1185">Reference proteome</keyword>
<comment type="caution">
    <text evidence="20">The sequence shown here is derived from an EMBL/GenBank/DDBJ whole genome shotgun (WGS) entry which is preliminary data.</text>
</comment>
<evidence type="ECO:0000256" key="17">
    <source>
        <dbReference type="ARBA" id="ARBA00023268"/>
    </source>
</evidence>
<dbReference type="InterPro" id="IPR011005">
    <property type="entry name" value="Dihydropteroate_synth-like_sf"/>
</dbReference>
<evidence type="ECO:0000256" key="1">
    <source>
        <dbReference type="ARBA" id="ARBA00000012"/>
    </source>
</evidence>
<dbReference type="GO" id="GO:0008124">
    <property type="term" value="F:4-alpha-hydroxytetrahydrobiopterin dehydratase activity"/>
    <property type="evidence" value="ECO:0007669"/>
    <property type="project" value="UniProtKB-EC"/>
</dbReference>
<keyword evidence="16" id="KW-0456">Lyase</keyword>
<dbReference type="InterPro" id="IPR035907">
    <property type="entry name" value="Hppk_sf"/>
</dbReference>
<dbReference type="GO" id="GO:0005740">
    <property type="term" value="C:mitochondrial envelope"/>
    <property type="evidence" value="ECO:0007669"/>
    <property type="project" value="TreeGrafter"/>
</dbReference>
<evidence type="ECO:0000256" key="4">
    <source>
        <dbReference type="ARBA" id="ARBA00001946"/>
    </source>
</evidence>
<dbReference type="GO" id="GO:0005524">
    <property type="term" value="F:ATP binding"/>
    <property type="evidence" value="ECO:0007669"/>
    <property type="project" value="UniProtKB-KW"/>
</dbReference>